<accession>A0A193GA19</accession>
<organism evidence="2 3">
    <name type="scientific">Bordetella flabilis</name>
    <dbReference type="NCBI Taxonomy" id="463014"/>
    <lineage>
        <taxon>Bacteria</taxon>
        <taxon>Pseudomonadati</taxon>
        <taxon>Pseudomonadota</taxon>
        <taxon>Betaproteobacteria</taxon>
        <taxon>Burkholderiales</taxon>
        <taxon>Alcaligenaceae</taxon>
        <taxon>Bordetella</taxon>
    </lineage>
</organism>
<evidence type="ECO:0000313" key="2">
    <source>
        <dbReference type="EMBL" id="ANN76680.1"/>
    </source>
</evidence>
<proteinExistence type="predicted"/>
<evidence type="ECO:0000256" key="1">
    <source>
        <dbReference type="SAM" id="MobiDB-lite"/>
    </source>
</evidence>
<reference evidence="2 3" key="1">
    <citation type="submission" date="2016-06" db="EMBL/GenBank/DDBJ databases">
        <title>Complete genome sequences of Bordetella bronchialis and Bordetella flabilis.</title>
        <authorList>
            <person name="LiPuma J.J."/>
            <person name="Spilker T."/>
        </authorList>
    </citation>
    <scope>NUCLEOTIDE SEQUENCE [LARGE SCALE GENOMIC DNA]</scope>
    <source>
        <strain evidence="2 3">AU10664</strain>
    </source>
</reference>
<evidence type="ECO:0000313" key="3">
    <source>
        <dbReference type="Proteomes" id="UP000091926"/>
    </source>
</evidence>
<keyword evidence="3" id="KW-1185">Reference proteome</keyword>
<protein>
    <submittedName>
        <fullName evidence="2">Uncharacterized protein</fullName>
    </submittedName>
</protein>
<dbReference type="Proteomes" id="UP000091926">
    <property type="component" value="Chromosome"/>
</dbReference>
<gene>
    <name evidence="2" type="ORF">BAU07_05705</name>
</gene>
<dbReference type="AlphaFoldDB" id="A0A193GA19"/>
<name>A0A193GA19_9BORD</name>
<sequence>MAPAYISDKTAIAIMDLMDFYELDRRDAPRGMLDALARADLLSGDPALDRRFAVLADADPLGLRIPRRAAGLGGPVWMRDTASPERQAYPIPMPAGGDGARSKETDA</sequence>
<dbReference type="STRING" id="463014.BAU07_05705"/>
<feature type="region of interest" description="Disordered" evidence="1">
    <location>
        <begin position="84"/>
        <end position="107"/>
    </location>
</feature>
<dbReference type="EMBL" id="CP016172">
    <property type="protein sequence ID" value="ANN76680.1"/>
    <property type="molecule type" value="Genomic_DNA"/>
</dbReference>
<dbReference type="KEGG" id="bfz:BAU07_05705"/>